<feature type="transmembrane region" description="Helical" evidence="6">
    <location>
        <begin position="80"/>
        <end position="102"/>
    </location>
</feature>
<keyword evidence="4 6" id="KW-1133">Transmembrane helix</keyword>
<feature type="transmembrane region" description="Helical" evidence="6">
    <location>
        <begin position="55"/>
        <end position="74"/>
    </location>
</feature>
<organism evidence="7 8">
    <name type="scientific">Deinococcus caeni</name>
    <dbReference type="NCBI Taxonomy" id="569127"/>
    <lineage>
        <taxon>Bacteria</taxon>
        <taxon>Thermotogati</taxon>
        <taxon>Deinococcota</taxon>
        <taxon>Deinococci</taxon>
        <taxon>Deinococcales</taxon>
        <taxon>Deinococcaceae</taxon>
        <taxon>Deinococcus</taxon>
    </lineage>
</organism>
<dbReference type="CDD" id="cd06581">
    <property type="entry name" value="TM_PBP1_LivM_like"/>
    <property type="match status" value="1"/>
</dbReference>
<evidence type="ECO:0008006" key="9">
    <source>
        <dbReference type="Google" id="ProtNLM"/>
    </source>
</evidence>
<evidence type="ECO:0000256" key="2">
    <source>
        <dbReference type="ARBA" id="ARBA00022475"/>
    </source>
</evidence>
<gene>
    <name evidence="7" type="ORF">Dcae01_00962</name>
</gene>
<dbReference type="InterPro" id="IPR043428">
    <property type="entry name" value="LivM-like"/>
</dbReference>
<keyword evidence="8" id="KW-1185">Reference proteome</keyword>
<evidence type="ECO:0000313" key="8">
    <source>
        <dbReference type="Proteomes" id="UP001423409"/>
    </source>
</evidence>
<proteinExistence type="predicted"/>
<feature type="transmembrane region" description="Helical" evidence="6">
    <location>
        <begin position="248"/>
        <end position="273"/>
    </location>
</feature>
<feature type="transmembrane region" description="Helical" evidence="6">
    <location>
        <begin position="285"/>
        <end position="308"/>
    </location>
</feature>
<feature type="transmembrane region" description="Helical" evidence="6">
    <location>
        <begin position="26"/>
        <end position="48"/>
    </location>
</feature>
<dbReference type="Proteomes" id="UP001423409">
    <property type="component" value="Unassembled WGS sequence"/>
</dbReference>
<feature type="transmembrane region" description="Helical" evidence="6">
    <location>
        <begin position="213"/>
        <end position="236"/>
    </location>
</feature>
<dbReference type="InterPro" id="IPR001851">
    <property type="entry name" value="ABC_transp_permease"/>
</dbReference>
<evidence type="ECO:0000313" key="7">
    <source>
        <dbReference type="EMBL" id="GAA5439459.1"/>
    </source>
</evidence>
<keyword evidence="3 6" id="KW-0812">Transmembrane</keyword>
<keyword evidence="2" id="KW-1003">Cell membrane</keyword>
<evidence type="ECO:0000256" key="6">
    <source>
        <dbReference type="SAM" id="Phobius"/>
    </source>
</evidence>
<dbReference type="PANTHER" id="PTHR30482:SF17">
    <property type="entry name" value="ABC TRANSPORTER ATP-BINDING PROTEIN"/>
    <property type="match status" value="1"/>
</dbReference>
<reference evidence="7 8" key="1">
    <citation type="submission" date="2024-02" db="EMBL/GenBank/DDBJ databases">
        <title>Deinococcus caeni NBRC 101312.</title>
        <authorList>
            <person name="Ichikawa N."/>
            <person name="Katano-Makiyama Y."/>
            <person name="Hidaka K."/>
        </authorList>
    </citation>
    <scope>NUCLEOTIDE SEQUENCE [LARGE SCALE GENOMIC DNA]</scope>
    <source>
        <strain evidence="7 8">NBRC 101312</strain>
    </source>
</reference>
<dbReference type="EMBL" id="BAABQU010000009">
    <property type="protein sequence ID" value="GAA5439459.1"/>
    <property type="molecule type" value="Genomic_DNA"/>
</dbReference>
<dbReference type="PANTHER" id="PTHR30482">
    <property type="entry name" value="HIGH-AFFINITY BRANCHED-CHAIN AMINO ACID TRANSPORT SYSTEM PERMEASE"/>
    <property type="match status" value="1"/>
</dbReference>
<comment type="caution">
    <text evidence="7">The sequence shown here is derived from an EMBL/GenBank/DDBJ whole genome shotgun (WGS) entry which is preliminary data.</text>
</comment>
<dbReference type="Pfam" id="PF02653">
    <property type="entry name" value="BPD_transp_2"/>
    <property type="match status" value="1"/>
</dbReference>
<feature type="transmembrane region" description="Helical" evidence="6">
    <location>
        <begin position="109"/>
        <end position="128"/>
    </location>
</feature>
<evidence type="ECO:0000256" key="4">
    <source>
        <dbReference type="ARBA" id="ARBA00022989"/>
    </source>
</evidence>
<comment type="subcellular location">
    <subcellularLocation>
        <location evidence="1">Cell membrane</location>
        <topology evidence="1">Multi-pass membrane protein</topology>
    </subcellularLocation>
</comment>
<accession>A0ABP9UCL6</accession>
<protein>
    <recommendedName>
        <fullName evidence="9">Branched-chain amino acid ABC transporter permease</fullName>
    </recommendedName>
</protein>
<evidence type="ECO:0000256" key="1">
    <source>
        <dbReference type="ARBA" id="ARBA00004651"/>
    </source>
</evidence>
<name>A0ABP9UCL6_9DEIO</name>
<keyword evidence="5 6" id="KW-0472">Membrane</keyword>
<evidence type="ECO:0000256" key="5">
    <source>
        <dbReference type="ARBA" id="ARBA00023136"/>
    </source>
</evidence>
<feature type="transmembrane region" description="Helical" evidence="6">
    <location>
        <begin position="162"/>
        <end position="192"/>
    </location>
</feature>
<sequence length="328" mass="34515">MKRLSWGWAALLVVAALLPLLRPSGYLLDIGVNIMIFAMVAYGMNVLLGYTGQLPLAHAGFFAIGAYTVGILTLKAGWSFWLAWPAAVLLCAALGLLLGLVAFRTRGDVFAIFTLGVGVIIMLVINKWDSLTGGNEGLNGVNPPAGLEAFAQALGLKLSAGFYYLALVSLVLTVVAVARARGSTFGLSLIAIRGGEDLARSAGINVYAHKLRAMMFSTAIAGFAGGVYAVYIGFLGSAAASPAQTFTILLYLLVGGLGTLAGPLLGTALMYGLTQALQGLEDYRFLIFGPLLVVLVMFAPQGLVGLWMRERARRAVRAQGRAQEVGRA</sequence>
<dbReference type="RefSeq" id="WP_345442697.1">
    <property type="nucleotide sequence ID" value="NZ_BAABQU010000009.1"/>
</dbReference>
<evidence type="ECO:0000256" key="3">
    <source>
        <dbReference type="ARBA" id="ARBA00022692"/>
    </source>
</evidence>